<dbReference type="Proteomes" id="UP000276526">
    <property type="component" value="Unassembled WGS sequence"/>
</dbReference>
<gene>
    <name evidence="3" type="ORF">CXF48_07165</name>
</gene>
<dbReference type="Gene3D" id="1.20.90.10">
    <property type="entry name" value="Phospholipase A2 domain"/>
    <property type="match status" value="1"/>
</dbReference>
<evidence type="ECO:0000313" key="3">
    <source>
        <dbReference type="EMBL" id="RRO86383.1"/>
    </source>
</evidence>
<feature type="chain" id="PRO_5039190471" description="Phospholipase" evidence="2">
    <location>
        <begin position="22"/>
        <end position="287"/>
    </location>
</feature>
<dbReference type="AlphaFoldDB" id="A0A426PYK8"/>
<evidence type="ECO:0008006" key="5">
    <source>
        <dbReference type="Google" id="ProtNLM"/>
    </source>
</evidence>
<evidence type="ECO:0000313" key="4">
    <source>
        <dbReference type="Proteomes" id="UP000276526"/>
    </source>
</evidence>
<name>A0A426PYK8_9CORY</name>
<comment type="caution">
    <text evidence="3">The sequence shown here is derived from an EMBL/GenBank/DDBJ whole genome shotgun (WGS) entry which is preliminary data.</text>
</comment>
<feature type="region of interest" description="Disordered" evidence="1">
    <location>
        <begin position="220"/>
        <end position="246"/>
    </location>
</feature>
<dbReference type="SUPFAM" id="SSF48619">
    <property type="entry name" value="Phospholipase A2, PLA2"/>
    <property type="match status" value="1"/>
</dbReference>
<protein>
    <recommendedName>
        <fullName evidence="5">Phospholipase</fullName>
    </recommendedName>
</protein>
<sequence length="287" mass="27664">MPSRRRLATLALLTAATFTGAVVPATAAAHGGVAAAAGRVGARIGVADAAGRVGAFVSPAVDALPADLSSAALPAGALSADGPLPAGAAVPAGGPGSATAAAVAVAGLTTPPAPGRTPGAPGTAGAPGDGRAASWLTPDLVRDLGYEPTVVDGHPENPGGGCSSPVPLPARFEPACRTHDLGYDLLRVAGRRGEPVPPAIRRGLDRQLADRMHAACDAAGRAGERAGGGASGAASGGGQGARDDGTSAVDRAVCTTAATAAATAVTLNSVRQHDGVPVDEHIPWSTP</sequence>
<evidence type="ECO:0000256" key="2">
    <source>
        <dbReference type="SAM" id="SignalP"/>
    </source>
</evidence>
<dbReference type="GO" id="GO:0006644">
    <property type="term" value="P:phospholipid metabolic process"/>
    <property type="evidence" value="ECO:0007669"/>
    <property type="project" value="InterPro"/>
</dbReference>
<dbReference type="InterPro" id="IPR036444">
    <property type="entry name" value="PLipase_A2_dom_sf"/>
</dbReference>
<keyword evidence="2" id="KW-0732">Signal</keyword>
<feature type="region of interest" description="Disordered" evidence="1">
    <location>
        <begin position="111"/>
        <end position="130"/>
    </location>
</feature>
<reference evidence="3 4" key="1">
    <citation type="submission" date="2018-01" db="EMBL/GenBank/DDBJ databases">
        <title>Twenty Corynebacterium bovis Genomes.</title>
        <authorList>
            <person name="Gulvik C.A."/>
        </authorList>
    </citation>
    <scope>NUCLEOTIDE SEQUENCE [LARGE SCALE GENOMIC DNA]</scope>
    <source>
        <strain evidence="3 4">F6900</strain>
    </source>
</reference>
<accession>A0A426PYK8</accession>
<organism evidence="3 4">
    <name type="scientific">Corynebacterium bovis</name>
    <dbReference type="NCBI Taxonomy" id="36808"/>
    <lineage>
        <taxon>Bacteria</taxon>
        <taxon>Bacillati</taxon>
        <taxon>Actinomycetota</taxon>
        <taxon>Actinomycetes</taxon>
        <taxon>Mycobacteriales</taxon>
        <taxon>Corynebacteriaceae</taxon>
        <taxon>Corynebacterium</taxon>
    </lineage>
</organism>
<dbReference type="GO" id="GO:0050482">
    <property type="term" value="P:arachidonate secretion"/>
    <property type="evidence" value="ECO:0007669"/>
    <property type="project" value="InterPro"/>
</dbReference>
<dbReference type="GO" id="GO:0004623">
    <property type="term" value="F:phospholipase A2 activity"/>
    <property type="evidence" value="ECO:0007669"/>
    <property type="project" value="InterPro"/>
</dbReference>
<evidence type="ECO:0000256" key="1">
    <source>
        <dbReference type="SAM" id="MobiDB-lite"/>
    </source>
</evidence>
<feature type="signal peptide" evidence="2">
    <location>
        <begin position="1"/>
        <end position="21"/>
    </location>
</feature>
<proteinExistence type="predicted"/>
<feature type="compositionally biased region" description="Gly residues" evidence="1">
    <location>
        <begin position="225"/>
        <end position="240"/>
    </location>
</feature>
<dbReference type="EMBL" id="PQNK01000010">
    <property type="protein sequence ID" value="RRO86383.1"/>
    <property type="molecule type" value="Genomic_DNA"/>
</dbReference>
<dbReference type="RefSeq" id="WP_125207219.1">
    <property type="nucleotide sequence ID" value="NZ_JBAHVN010000008.1"/>
</dbReference>